<feature type="region of interest" description="Disordered" evidence="2">
    <location>
        <begin position="430"/>
        <end position="450"/>
    </location>
</feature>
<keyword evidence="3" id="KW-0472">Membrane</keyword>
<feature type="compositionally biased region" description="Polar residues" evidence="2">
    <location>
        <begin position="232"/>
        <end position="243"/>
    </location>
</feature>
<organism evidence="4 5">
    <name type="scientific">Stylosanthes scabra</name>
    <dbReference type="NCBI Taxonomy" id="79078"/>
    <lineage>
        <taxon>Eukaryota</taxon>
        <taxon>Viridiplantae</taxon>
        <taxon>Streptophyta</taxon>
        <taxon>Embryophyta</taxon>
        <taxon>Tracheophyta</taxon>
        <taxon>Spermatophyta</taxon>
        <taxon>Magnoliopsida</taxon>
        <taxon>eudicotyledons</taxon>
        <taxon>Gunneridae</taxon>
        <taxon>Pentapetalae</taxon>
        <taxon>rosids</taxon>
        <taxon>fabids</taxon>
        <taxon>Fabales</taxon>
        <taxon>Fabaceae</taxon>
        <taxon>Papilionoideae</taxon>
        <taxon>50 kb inversion clade</taxon>
        <taxon>dalbergioids sensu lato</taxon>
        <taxon>Dalbergieae</taxon>
        <taxon>Pterocarpus clade</taxon>
        <taxon>Stylosanthes</taxon>
    </lineage>
</organism>
<feature type="compositionally biased region" description="Polar residues" evidence="2">
    <location>
        <begin position="179"/>
        <end position="193"/>
    </location>
</feature>
<dbReference type="EMBL" id="JASCZI010241696">
    <property type="protein sequence ID" value="MED6205125.1"/>
    <property type="molecule type" value="Genomic_DNA"/>
</dbReference>
<dbReference type="Proteomes" id="UP001341840">
    <property type="component" value="Unassembled WGS sequence"/>
</dbReference>
<evidence type="ECO:0000313" key="5">
    <source>
        <dbReference type="Proteomes" id="UP001341840"/>
    </source>
</evidence>
<keyword evidence="3" id="KW-0812">Transmembrane</keyword>
<evidence type="ECO:0000256" key="3">
    <source>
        <dbReference type="SAM" id="Phobius"/>
    </source>
</evidence>
<sequence>MDLGSESVEENEVNLDGIENGTKDEGSSGYALDANSDANTDKADQQGTAVQVGSEEAVNPKLTPTKGFGLRKWKRIRRNVVKDPNVSVDSSKVLKRRGLSGNLNEMRDVKEKSDGSSHMFENPAFSDVYSIPGSSPDSRYAVGSGFAVGTDSENSEDRSSKSSTAASEPKLKYEKIRSKNVNSKNLANLTPWVQQGKARVESSKKPAGGGKIKMEKENSVSSVESDSRSSNFKQGSFTVTSNGYGEHSGRQTGHDGGSTSEVAHANEHFAEGVQTRCGNKNMGEDEDLLQENIATNSSWDAAEEKSVNDHSSTNEDPLIGSISSLQAIQEALEKEVLKLKEMEIEVVSPDDDSTRCSSASAGITPIDAGLHKPCLSGQSGAAEAKQTATGSLELKVLSLTQNLNILESKLEGLQGMLALKDTRIAELESALNSSRSPKEESASTIGFSEEKRREEEECELEGLFQQKIEAEVEYLTIKKALQNLKAKVDCERTLLEEQEKLSENQAQVLNEVVEAEKRASVLKKKAEELEKADSLVVDESFVLQTRVCKVTFCLFLQFMLLVLFFWVFVSQLSFRSEVIVPT</sequence>
<proteinExistence type="predicted"/>
<evidence type="ECO:0000256" key="1">
    <source>
        <dbReference type="SAM" id="Coils"/>
    </source>
</evidence>
<evidence type="ECO:0008006" key="6">
    <source>
        <dbReference type="Google" id="ProtNLM"/>
    </source>
</evidence>
<accession>A0ABU6Y5S2</accession>
<evidence type="ECO:0000313" key="4">
    <source>
        <dbReference type="EMBL" id="MED6205125.1"/>
    </source>
</evidence>
<comment type="caution">
    <text evidence="4">The sequence shown here is derived from an EMBL/GenBank/DDBJ whole genome shotgun (WGS) entry which is preliminary data.</text>
</comment>
<dbReference type="PANTHER" id="PTHR34562">
    <property type="entry name" value="WPP DOMAIN-INTERACTING PROTEIN 2"/>
    <property type="match status" value="1"/>
</dbReference>
<feature type="coiled-coil region" evidence="1">
    <location>
        <begin position="453"/>
        <end position="532"/>
    </location>
</feature>
<keyword evidence="5" id="KW-1185">Reference proteome</keyword>
<gene>
    <name evidence="4" type="ORF">PIB30_015029</name>
</gene>
<keyword evidence="1" id="KW-0175">Coiled coil</keyword>
<dbReference type="PANTHER" id="PTHR34562:SF8">
    <property type="entry name" value="WPP DOMAIN-INTERACTING PROTEIN 1"/>
    <property type="match status" value="1"/>
</dbReference>
<feature type="compositionally biased region" description="Basic and acidic residues" evidence="2">
    <location>
        <begin position="105"/>
        <end position="115"/>
    </location>
</feature>
<protein>
    <recommendedName>
        <fullName evidence="6">WPP domain-interacting protein 1</fullName>
    </recommendedName>
</protein>
<evidence type="ECO:0000256" key="2">
    <source>
        <dbReference type="SAM" id="MobiDB-lite"/>
    </source>
</evidence>
<feature type="region of interest" description="Disordered" evidence="2">
    <location>
        <begin position="1"/>
        <end position="66"/>
    </location>
</feature>
<name>A0ABU6Y5S2_9FABA</name>
<feature type="compositionally biased region" description="Low complexity" evidence="2">
    <location>
        <begin position="219"/>
        <end position="231"/>
    </location>
</feature>
<dbReference type="InterPro" id="IPR044696">
    <property type="entry name" value="WIP1/2/3"/>
</dbReference>
<reference evidence="4 5" key="1">
    <citation type="journal article" date="2023" name="Plants (Basel)">
        <title>Bridging the Gap: Combining Genomics and Transcriptomics Approaches to Understand Stylosanthes scabra, an Orphan Legume from the Brazilian Caatinga.</title>
        <authorList>
            <person name="Ferreira-Neto J.R.C."/>
            <person name="da Silva M.D."/>
            <person name="Binneck E."/>
            <person name="de Melo N.F."/>
            <person name="da Silva R.H."/>
            <person name="de Melo A.L.T.M."/>
            <person name="Pandolfi V."/>
            <person name="Bustamante F.O."/>
            <person name="Brasileiro-Vidal A.C."/>
            <person name="Benko-Iseppon A.M."/>
        </authorList>
    </citation>
    <scope>NUCLEOTIDE SEQUENCE [LARGE SCALE GENOMIC DNA]</scope>
    <source>
        <tissue evidence="4">Leaves</tissue>
    </source>
</reference>
<feature type="transmembrane region" description="Helical" evidence="3">
    <location>
        <begin position="554"/>
        <end position="574"/>
    </location>
</feature>
<feature type="region of interest" description="Disordered" evidence="2">
    <location>
        <begin position="82"/>
        <end position="260"/>
    </location>
</feature>
<keyword evidence="3" id="KW-1133">Transmembrane helix</keyword>